<accession>A0A2H1VE18</accession>
<name>A0A2H1VE18_SPOFR</name>
<reference evidence="1" key="1">
    <citation type="submission" date="2016-07" db="EMBL/GenBank/DDBJ databases">
        <authorList>
            <person name="Bretaudeau A."/>
        </authorList>
    </citation>
    <scope>NUCLEOTIDE SEQUENCE</scope>
    <source>
        <strain evidence="1">Rice</strain>
        <tissue evidence="1">Whole body</tissue>
    </source>
</reference>
<protein>
    <submittedName>
        <fullName evidence="1">SFRICE_019637</fullName>
    </submittedName>
</protein>
<gene>
    <name evidence="1" type="ORF">SFRICE_019637</name>
</gene>
<proteinExistence type="predicted"/>
<organism evidence="1">
    <name type="scientific">Spodoptera frugiperda</name>
    <name type="common">Fall armyworm</name>
    <dbReference type="NCBI Taxonomy" id="7108"/>
    <lineage>
        <taxon>Eukaryota</taxon>
        <taxon>Metazoa</taxon>
        <taxon>Ecdysozoa</taxon>
        <taxon>Arthropoda</taxon>
        <taxon>Hexapoda</taxon>
        <taxon>Insecta</taxon>
        <taxon>Pterygota</taxon>
        <taxon>Neoptera</taxon>
        <taxon>Endopterygota</taxon>
        <taxon>Lepidoptera</taxon>
        <taxon>Glossata</taxon>
        <taxon>Ditrysia</taxon>
        <taxon>Noctuoidea</taxon>
        <taxon>Noctuidae</taxon>
        <taxon>Amphipyrinae</taxon>
        <taxon>Spodoptera</taxon>
    </lineage>
</organism>
<evidence type="ECO:0000313" key="1">
    <source>
        <dbReference type="EMBL" id="SOQ39031.1"/>
    </source>
</evidence>
<sequence>MPFLCFELVNEQTDRLMVSNHRRPWTPETPEALKARCRPFPVNYLTDHLIVSNRCRLWIPDITEALQVCCRPFGGKEFKGCWGIGDKEDWEGGCCGVPLEFYLDGNPCDLDVMLRVSRTHVKE</sequence>
<dbReference type="AlphaFoldDB" id="A0A2H1VE18"/>
<dbReference type="EMBL" id="ODYU01002032">
    <property type="protein sequence ID" value="SOQ39031.1"/>
    <property type="molecule type" value="Genomic_DNA"/>
</dbReference>